<organism evidence="3 4">
    <name type="scientific">Chaetomium strumarium</name>
    <dbReference type="NCBI Taxonomy" id="1170767"/>
    <lineage>
        <taxon>Eukaryota</taxon>
        <taxon>Fungi</taxon>
        <taxon>Dikarya</taxon>
        <taxon>Ascomycota</taxon>
        <taxon>Pezizomycotina</taxon>
        <taxon>Sordariomycetes</taxon>
        <taxon>Sordariomycetidae</taxon>
        <taxon>Sordariales</taxon>
        <taxon>Chaetomiaceae</taxon>
        <taxon>Chaetomium</taxon>
    </lineage>
</organism>
<dbReference type="EMBL" id="JAUDZG010000006">
    <property type="protein sequence ID" value="KAK3302951.1"/>
    <property type="molecule type" value="Genomic_DNA"/>
</dbReference>
<feature type="region of interest" description="Disordered" evidence="2">
    <location>
        <begin position="446"/>
        <end position="635"/>
    </location>
</feature>
<feature type="compositionally biased region" description="Pro residues" evidence="2">
    <location>
        <begin position="568"/>
        <end position="577"/>
    </location>
</feature>
<feature type="compositionally biased region" description="Acidic residues" evidence="2">
    <location>
        <begin position="821"/>
        <end position="831"/>
    </location>
</feature>
<feature type="region of interest" description="Disordered" evidence="2">
    <location>
        <begin position="124"/>
        <end position="300"/>
    </location>
</feature>
<feature type="compositionally biased region" description="Polar residues" evidence="2">
    <location>
        <begin position="683"/>
        <end position="704"/>
    </location>
</feature>
<feature type="compositionally biased region" description="Basic and acidic residues" evidence="2">
    <location>
        <begin position="713"/>
        <end position="722"/>
    </location>
</feature>
<feature type="compositionally biased region" description="Basic and acidic residues" evidence="2">
    <location>
        <begin position="468"/>
        <end position="481"/>
    </location>
</feature>
<dbReference type="Proteomes" id="UP001273166">
    <property type="component" value="Unassembled WGS sequence"/>
</dbReference>
<feature type="coiled-coil region" evidence="1">
    <location>
        <begin position="307"/>
        <end position="425"/>
    </location>
</feature>
<evidence type="ECO:0000313" key="3">
    <source>
        <dbReference type="EMBL" id="KAK3302951.1"/>
    </source>
</evidence>
<feature type="compositionally biased region" description="Basic and acidic residues" evidence="2">
    <location>
        <begin position="546"/>
        <end position="558"/>
    </location>
</feature>
<feature type="region of interest" description="Disordered" evidence="2">
    <location>
        <begin position="37"/>
        <end position="111"/>
    </location>
</feature>
<proteinExistence type="predicted"/>
<gene>
    <name evidence="3" type="ORF">B0T15DRAFT_538636</name>
</gene>
<comment type="caution">
    <text evidence="3">The sequence shown here is derived from an EMBL/GenBank/DDBJ whole genome shotgun (WGS) entry which is preliminary data.</text>
</comment>
<feature type="compositionally biased region" description="Pro residues" evidence="2">
    <location>
        <begin position="147"/>
        <end position="171"/>
    </location>
</feature>
<feature type="region of interest" description="Disordered" evidence="2">
    <location>
        <begin position="655"/>
        <end position="774"/>
    </location>
</feature>
<evidence type="ECO:0000256" key="1">
    <source>
        <dbReference type="SAM" id="Coils"/>
    </source>
</evidence>
<dbReference type="RefSeq" id="XP_062718731.1">
    <property type="nucleotide sequence ID" value="XM_062869695.1"/>
</dbReference>
<accession>A0AAJ0GN27</accession>
<dbReference type="AlphaFoldDB" id="A0AAJ0GN27"/>
<feature type="compositionally biased region" description="Low complexity" evidence="2">
    <location>
        <begin position="483"/>
        <end position="514"/>
    </location>
</feature>
<keyword evidence="1" id="KW-0175">Coiled coil</keyword>
<feature type="compositionally biased region" description="Low complexity" evidence="2">
    <location>
        <begin position="236"/>
        <end position="262"/>
    </location>
</feature>
<dbReference type="GeneID" id="87888524"/>
<evidence type="ECO:0000256" key="2">
    <source>
        <dbReference type="SAM" id="MobiDB-lite"/>
    </source>
</evidence>
<feature type="compositionally biased region" description="Basic and acidic residues" evidence="2">
    <location>
        <begin position="792"/>
        <end position="819"/>
    </location>
</feature>
<feature type="compositionally biased region" description="Pro residues" evidence="2">
    <location>
        <begin position="731"/>
        <end position="740"/>
    </location>
</feature>
<feature type="region of interest" description="Disordered" evidence="2">
    <location>
        <begin position="791"/>
        <end position="831"/>
    </location>
</feature>
<evidence type="ECO:0000313" key="4">
    <source>
        <dbReference type="Proteomes" id="UP001273166"/>
    </source>
</evidence>
<feature type="compositionally biased region" description="Polar residues" evidence="2">
    <location>
        <begin position="535"/>
        <end position="545"/>
    </location>
</feature>
<reference evidence="3" key="1">
    <citation type="journal article" date="2023" name="Mol. Phylogenet. Evol.">
        <title>Genome-scale phylogeny and comparative genomics of the fungal order Sordariales.</title>
        <authorList>
            <person name="Hensen N."/>
            <person name="Bonometti L."/>
            <person name="Westerberg I."/>
            <person name="Brannstrom I.O."/>
            <person name="Guillou S."/>
            <person name="Cros-Aarteil S."/>
            <person name="Calhoun S."/>
            <person name="Haridas S."/>
            <person name="Kuo A."/>
            <person name="Mondo S."/>
            <person name="Pangilinan J."/>
            <person name="Riley R."/>
            <person name="LaButti K."/>
            <person name="Andreopoulos B."/>
            <person name="Lipzen A."/>
            <person name="Chen C."/>
            <person name="Yan M."/>
            <person name="Daum C."/>
            <person name="Ng V."/>
            <person name="Clum A."/>
            <person name="Steindorff A."/>
            <person name="Ohm R.A."/>
            <person name="Martin F."/>
            <person name="Silar P."/>
            <person name="Natvig D.O."/>
            <person name="Lalanne C."/>
            <person name="Gautier V."/>
            <person name="Ament-Velasquez S.L."/>
            <person name="Kruys A."/>
            <person name="Hutchinson M.I."/>
            <person name="Powell A.J."/>
            <person name="Barry K."/>
            <person name="Miller A.N."/>
            <person name="Grigoriev I.V."/>
            <person name="Debuchy R."/>
            <person name="Gladieux P."/>
            <person name="Hiltunen Thoren M."/>
            <person name="Johannesson H."/>
        </authorList>
    </citation>
    <scope>NUCLEOTIDE SEQUENCE</scope>
    <source>
        <strain evidence="3">CBS 333.67</strain>
    </source>
</reference>
<protein>
    <submittedName>
        <fullName evidence="3">Uncharacterized protein</fullName>
    </submittedName>
</protein>
<sequence length="831" mass="92191">MIDPRIANSFRYVGREQARVSRAAGSVYGLSLVPIPRDDRRYAPAGPPLSMPAMSGRPAKEPSTHTRPGSPVLYPPRLNPSPSRQQRRQFAVSEEPDRDSQAFASYGHRPMEASRPYVDDIMSSGNYYGDRGPPPPHAYYSSGQYRMPPPPPPRSPPPIPRPPPRLWPPSRPGVTIVRPHRQSSPERRYQGQYRAPPPSSQPPRIEIVIPERVPPSYHGRRARVGPGGDDEDESDSPYSEPDPSDSSDATTTGTTTTGTTSGLVNNPDTERVKLLKRRRKEIELKRQKKKMHGEQKSRAEQADMVKLIRLEWELERIKAEQRKLEAEKSRADQADMVKLLRLEWELDKAETEQRKLEAEEATRKKVTEELLAAEKAVQQAAEERARIEREVREKIEAENRAVAALREAEDKREKELATLAEMAVQNSLDKLASLAKDMMLREHGDEVLGTGHGVGRRQFRVDPVNDTVTKERETRGQDPRDAGTQNGNQGRTTTTTTTTISSSSGGSGSSSIRTESPPGQRSKPFTNGDPRSHSTRSFSPSTDSEVSFHADYSDHEPPSFENAGSPTRVPPETPSPPCDGANADNQGAGCGTSTSKTSSHDDGTSSRSDSSSFSSIAPSRSSSPSGSSTLSVRKTRKQLRIIREEMVEPIARLIADLAQRRRTPSPLYRRFRPRSSTTRSRYGWSTSDRFTLYSDSSSSGSQFREGTARPRRYREGRPRARSSDWSGSRPPWVPMPPPPSLRSSRRGSVDHGRGYAGREITGPVPGPASVNEPRRAVESRAGFLELVLISRDPTHNSRFDHGGTELDTDNHKAKDKTESLSDSEYETANEG</sequence>
<feature type="compositionally biased region" description="Low complexity" evidence="2">
    <location>
        <begin position="605"/>
        <end position="631"/>
    </location>
</feature>
<dbReference type="CDD" id="cd06503">
    <property type="entry name" value="ATP-synt_Fo_b"/>
    <property type="match status" value="1"/>
</dbReference>
<reference evidence="3" key="2">
    <citation type="submission" date="2023-06" db="EMBL/GenBank/DDBJ databases">
        <authorList>
            <consortium name="Lawrence Berkeley National Laboratory"/>
            <person name="Mondo S.J."/>
            <person name="Hensen N."/>
            <person name="Bonometti L."/>
            <person name="Westerberg I."/>
            <person name="Brannstrom I.O."/>
            <person name="Guillou S."/>
            <person name="Cros-Aarteil S."/>
            <person name="Calhoun S."/>
            <person name="Haridas S."/>
            <person name="Kuo A."/>
            <person name="Pangilinan J."/>
            <person name="Riley R."/>
            <person name="Labutti K."/>
            <person name="Andreopoulos B."/>
            <person name="Lipzen A."/>
            <person name="Chen C."/>
            <person name="Yanf M."/>
            <person name="Daum C."/>
            <person name="Ng V."/>
            <person name="Clum A."/>
            <person name="Steindorff A."/>
            <person name="Ohm R."/>
            <person name="Martin F."/>
            <person name="Silar P."/>
            <person name="Natvig D."/>
            <person name="Lalanne C."/>
            <person name="Gautier V."/>
            <person name="Ament-Velasquez S.L."/>
            <person name="Kruys A."/>
            <person name="Hutchinson M.I."/>
            <person name="Powell A.J."/>
            <person name="Barry K."/>
            <person name="Miller A.N."/>
            <person name="Grigoriev I.V."/>
            <person name="Debuchy R."/>
            <person name="Gladieux P."/>
            <person name="Thoren M.H."/>
            <person name="Johannesson H."/>
        </authorList>
    </citation>
    <scope>NUCLEOTIDE SEQUENCE</scope>
    <source>
        <strain evidence="3">CBS 333.67</strain>
    </source>
</reference>
<name>A0AAJ0GN27_9PEZI</name>
<keyword evidence="4" id="KW-1185">Reference proteome</keyword>